<protein>
    <recommendedName>
        <fullName evidence="5">LRAT domain-containing protein</fullName>
    </recommendedName>
</protein>
<evidence type="ECO:0000256" key="3">
    <source>
        <dbReference type="ARBA" id="ARBA00022801"/>
    </source>
</evidence>
<name>A0ABY7FR98_MYAAR</name>
<dbReference type="Proteomes" id="UP001164746">
    <property type="component" value="Chromosome 13"/>
</dbReference>
<keyword evidence="7" id="KW-1185">Reference proteome</keyword>
<evidence type="ECO:0000256" key="4">
    <source>
        <dbReference type="ARBA" id="ARBA00023098"/>
    </source>
</evidence>
<dbReference type="EMBL" id="CP111024">
    <property type="protein sequence ID" value="WAR24745.1"/>
    <property type="molecule type" value="Genomic_DNA"/>
</dbReference>
<gene>
    <name evidence="6" type="ORF">MAR_038414</name>
</gene>
<feature type="domain" description="LRAT" evidence="5">
    <location>
        <begin position="200"/>
        <end position="318"/>
    </location>
</feature>
<keyword evidence="3" id="KW-0378">Hydrolase</keyword>
<evidence type="ECO:0000313" key="7">
    <source>
        <dbReference type="Proteomes" id="UP001164746"/>
    </source>
</evidence>
<accession>A0ABY7FR98</accession>
<dbReference type="Gene3D" id="3.90.1720.10">
    <property type="entry name" value="endopeptidase domain like (from Nostoc punctiforme)"/>
    <property type="match status" value="2"/>
</dbReference>
<dbReference type="InterPro" id="IPR051496">
    <property type="entry name" value="H-rev107_PLA/AT"/>
</dbReference>
<reference evidence="6" key="1">
    <citation type="submission" date="2022-11" db="EMBL/GenBank/DDBJ databases">
        <title>Centuries of genome instability and evolution in soft-shell clam transmissible cancer (bioRxiv).</title>
        <authorList>
            <person name="Hart S.F.M."/>
            <person name="Yonemitsu M.A."/>
            <person name="Giersch R.M."/>
            <person name="Beal B.F."/>
            <person name="Arriagada G."/>
            <person name="Davis B.W."/>
            <person name="Ostrander E.A."/>
            <person name="Goff S.P."/>
            <person name="Metzger M.J."/>
        </authorList>
    </citation>
    <scope>NUCLEOTIDE SEQUENCE</scope>
    <source>
        <strain evidence="6">MELC-2E11</strain>
        <tissue evidence="6">Siphon/mantle</tissue>
    </source>
</reference>
<sequence>MNKGLLSVSVKPILSADDVKGGDVIVYTYFHLYHEAVVLETKGAGKTSVKVSIEHYAFCGILKYKQIIEESITIRFGSYGELQYGLPQYEVFPIEKVAEGLSSSNDWSRISRWCKLPRKRSRFSFDNRGAAGTDSTVGEIEGPISMIIEEQNQDTDDNCGPVNKESLNDQASGTEEFGKCAECVKAVPVFAHNEINVGDHITFYGRLYDHHAIVTEKLDTNQIKIIEATNTHAGSSSRSFFWGKAFIEETVKTLDFAHERINVVVYQNRKFTKAEVACRAREYYQQQKGTRDFNYNVFRNNCEHFATKCVTGKPFSIQVVKVRMVVKLFLSRGFMGISDERMRNTKLFEKNFICSNCNEMNTRLLSVSVEQIWSADDVKGGDVIRYTYYLLHHEAVVLKTNGVDRSSVKVSIAHYAFRGFFKYRKIIEEAITIRFDGSCSVLQYRPPQYEVFPPEKVVERAKSRIGEQRFVFFSNDSSHFSRWCKLPRKRSQ</sequence>
<evidence type="ECO:0000256" key="1">
    <source>
        <dbReference type="ARBA" id="ARBA00007824"/>
    </source>
</evidence>
<evidence type="ECO:0000313" key="6">
    <source>
        <dbReference type="EMBL" id="WAR24745.1"/>
    </source>
</evidence>
<proteinExistence type="inferred from homology"/>
<comment type="similarity">
    <text evidence="1">Belongs to the H-rev107 family.</text>
</comment>
<dbReference type="InterPro" id="IPR007053">
    <property type="entry name" value="LRAT_dom"/>
</dbReference>
<keyword evidence="4" id="KW-0443">Lipid metabolism</keyword>
<organism evidence="6 7">
    <name type="scientific">Mya arenaria</name>
    <name type="common">Soft-shell clam</name>
    <dbReference type="NCBI Taxonomy" id="6604"/>
    <lineage>
        <taxon>Eukaryota</taxon>
        <taxon>Metazoa</taxon>
        <taxon>Spiralia</taxon>
        <taxon>Lophotrochozoa</taxon>
        <taxon>Mollusca</taxon>
        <taxon>Bivalvia</taxon>
        <taxon>Autobranchia</taxon>
        <taxon>Heteroconchia</taxon>
        <taxon>Euheterodonta</taxon>
        <taxon>Imparidentia</taxon>
        <taxon>Neoheterodontei</taxon>
        <taxon>Myida</taxon>
        <taxon>Myoidea</taxon>
        <taxon>Myidae</taxon>
        <taxon>Mya</taxon>
    </lineage>
</organism>
<keyword evidence="2" id="KW-0808">Transferase</keyword>
<dbReference type="PANTHER" id="PTHR13943">
    <property type="entry name" value="HRAS-LIKE SUPPRESSOR - RELATED"/>
    <property type="match status" value="1"/>
</dbReference>
<dbReference type="PANTHER" id="PTHR13943:SF77">
    <property type="entry name" value="LRAT DOMAIN-CONTAINING PROTEIN"/>
    <property type="match status" value="1"/>
</dbReference>
<evidence type="ECO:0000256" key="2">
    <source>
        <dbReference type="ARBA" id="ARBA00022679"/>
    </source>
</evidence>
<dbReference type="Pfam" id="PF04970">
    <property type="entry name" value="LRAT"/>
    <property type="match status" value="2"/>
</dbReference>
<dbReference type="PROSITE" id="PS51934">
    <property type="entry name" value="LRAT"/>
    <property type="match status" value="1"/>
</dbReference>
<evidence type="ECO:0000259" key="5">
    <source>
        <dbReference type="PROSITE" id="PS51934"/>
    </source>
</evidence>